<feature type="transmembrane region" description="Helical" evidence="1">
    <location>
        <begin position="55"/>
        <end position="75"/>
    </location>
</feature>
<protein>
    <submittedName>
        <fullName evidence="2">Uncharacterized protein</fullName>
    </submittedName>
</protein>
<dbReference type="PANTHER" id="PTHR35043:SF7">
    <property type="entry name" value="TRANSCRIPTION FACTOR DOMAIN-CONTAINING PROTEIN"/>
    <property type="match status" value="1"/>
</dbReference>
<dbReference type="AlphaFoldDB" id="S3CIP9"/>
<dbReference type="Proteomes" id="UP000016922">
    <property type="component" value="Unassembled WGS sequence"/>
</dbReference>
<dbReference type="GeneID" id="19461332"/>
<reference evidence="2 3" key="1">
    <citation type="journal article" date="2013" name="BMC Genomics">
        <title>Genomics-driven discovery of the pneumocandin biosynthetic gene cluster in the fungus Glarea lozoyensis.</title>
        <authorList>
            <person name="Chen L."/>
            <person name="Yue Q."/>
            <person name="Zhang X."/>
            <person name="Xiang M."/>
            <person name="Wang C."/>
            <person name="Li S."/>
            <person name="Che Y."/>
            <person name="Ortiz-Lopez F.J."/>
            <person name="Bills G.F."/>
            <person name="Liu X."/>
            <person name="An Z."/>
        </authorList>
    </citation>
    <scope>NUCLEOTIDE SEQUENCE [LARGE SCALE GENOMIC DNA]</scope>
    <source>
        <strain evidence="3">ATCC 20868 / MF5171</strain>
    </source>
</reference>
<dbReference type="RefSeq" id="XP_008087681.1">
    <property type="nucleotide sequence ID" value="XM_008089490.1"/>
</dbReference>
<organism evidence="2 3">
    <name type="scientific">Glarea lozoyensis (strain ATCC 20868 / MF5171)</name>
    <dbReference type="NCBI Taxonomy" id="1116229"/>
    <lineage>
        <taxon>Eukaryota</taxon>
        <taxon>Fungi</taxon>
        <taxon>Dikarya</taxon>
        <taxon>Ascomycota</taxon>
        <taxon>Pezizomycotina</taxon>
        <taxon>Leotiomycetes</taxon>
        <taxon>Helotiales</taxon>
        <taxon>Helotiaceae</taxon>
        <taxon>Glarea</taxon>
    </lineage>
</organism>
<dbReference type="KEGG" id="glz:GLAREA_02274"/>
<keyword evidence="1" id="KW-0812">Transmembrane</keyword>
<evidence type="ECO:0000256" key="1">
    <source>
        <dbReference type="SAM" id="Phobius"/>
    </source>
</evidence>
<keyword evidence="3" id="KW-1185">Reference proteome</keyword>
<dbReference type="OrthoDB" id="9451547at2759"/>
<evidence type="ECO:0000313" key="2">
    <source>
        <dbReference type="EMBL" id="EPE26362.1"/>
    </source>
</evidence>
<keyword evidence="1" id="KW-1133">Transmembrane helix</keyword>
<name>S3CIP9_GLAL2</name>
<feature type="transmembrane region" description="Helical" evidence="1">
    <location>
        <begin position="549"/>
        <end position="571"/>
    </location>
</feature>
<feature type="transmembrane region" description="Helical" evidence="1">
    <location>
        <begin position="495"/>
        <end position="514"/>
    </location>
</feature>
<dbReference type="HOGENOM" id="CLU_022883_5_1_1"/>
<proteinExistence type="predicted"/>
<sequence length="597" mass="67986">MAQETVSWQNNEGRGTWDIISSCVLTLILCVWTALHLNVPKQNASLWHRFRTKALWVVVGIFAPEVVVYIAWVQYSSAKYLLKEIQALEADGTNLATQKSRPQVGHEDIEATAPHVYVPRKHKWTMSHCFFAGMGGFAFDSDLDNGGQEFIQGSPSLRFTSHAILALARLDKLPNVSTEEISDKSKADGLAKCLVCLQASWMLLQTLGRLIAGLPITLLEINTVGHCLCVLAIYLIWWNKPLHVLEPITLTGEFMRGFTSYAFMRSEMHEETMGNVSDVWRDKKAKYRNEVVFRTETERLQYVEWEYDLEGEHPVPSDPTAWMNWQHQDTWKGEIRKNYKILPNSYAKHFPPGGLVLALGEMIPGIDFTLKGFVVDTFKDRHENRKKENGVEPWLSPHRRFVINLSRTDLARWKLASDFLGANGGGEIFEDTRYNIRNYITTEVPDFAWTYSEYYVLHSSGDHDIVIRLATASAAYGGLHLSSWKAYFPTVVERWLWMSSCFFIAAFGCVPITLDLADNLLSAFKKSFPGFSKEFGKVTKKVNDWGGDYLIMIGIVIPCIAYCFARGFIVVDSFVALRKLPLAYYDTPVWSNYIPHL</sequence>
<feature type="transmembrane region" description="Helical" evidence="1">
    <location>
        <begin position="15"/>
        <end position="35"/>
    </location>
</feature>
<dbReference type="OMA" id="GVSEIRC"/>
<dbReference type="PANTHER" id="PTHR35043">
    <property type="entry name" value="TRANSCRIPTION FACTOR DOMAIN-CONTAINING PROTEIN"/>
    <property type="match status" value="1"/>
</dbReference>
<feature type="transmembrane region" description="Helical" evidence="1">
    <location>
        <begin position="210"/>
        <end position="237"/>
    </location>
</feature>
<evidence type="ECO:0000313" key="3">
    <source>
        <dbReference type="Proteomes" id="UP000016922"/>
    </source>
</evidence>
<dbReference type="eggNOG" id="ENOG502S6E5">
    <property type="taxonomic scope" value="Eukaryota"/>
</dbReference>
<dbReference type="EMBL" id="KE145371">
    <property type="protein sequence ID" value="EPE26362.1"/>
    <property type="molecule type" value="Genomic_DNA"/>
</dbReference>
<gene>
    <name evidence="2" type="ORF">GLAREA_02274</name>
</gene>
<keyword evidence="1" id="KW-0472">Membrane</keyword>
<accession>S3CIP9</accession>